<dbReference type="SUPFAM" id="SSF52833">
    <property type="entry name" value="Thioredoxin-like"/>
    <property type="match status" value="1"/>
</dbReference>
<dbReference type="Pfam" id="PF03960">
    <property type="entry name" value="ArsC"/>
    <property type="match status" value="1"/>
</dbReference>
<sequence length="114" mass="12610">MTVTIWHNPRCSKSRQALQLLRDNGVEPEIVEYLKTPPSEAEIRAVLDKLGIEPRALMRTKEKTYKELGLAGVTDNDKLVAAMAENPVLIERPVVLKGGKAALGRPPEDVLKVL</sequence>
<dbReference type="AlphaFoldDB" id="A0A327JNS2"/>
<dbReference type="InterPro" id="IPR006659">
    <property type="entry name" value="Arsenate_reductase"/>
</dbReference>
<evidence type="ECO:0000256" key="2">
    <source>
        <dbReference type="ARBA" id="ARBA00023002"/>
    </source>
</evidence>
<dbReference type="Gene3D" id="3.40.30.10">
    <property type="entry name" value="Glutaredoxin"/>
    <property type="match status" value="1"/>
</dbReference>
<dbReference type="CDD" id="cd03034">
    <property type="entry name" value="ArsC_ArsC"/>
    <property type="match status" value="1"/>
</dbReference>
<evidence type="ECO:0000256" key="1">
    <source>
        <dbReference type="ARBA" id="ARBA00007198"/>
    </source>
</evidence>
<dbReference type="PANTHER" id="PTHR30041:SF4">
    <property type="entry name" value="ARSENATE REDUCTASE"/>
    <property type="match status" value="1"/>
</dbReference>
<comment type="caution">
    <text evidence="5">The sequence shown here is derived from an EMBL/GenBank/DDBJ whole genome shotgun (WGS) entry which is preliminary data.</text>
</comment>
<evidence type="ECO:0000313" key="5">
    <source>
        <dbReference type="EMBL" id="RAI27375.1"/>
    </source>
</evidence>
<protein>
    <recommendedName>
        <fullName evidence="4">Arsenate reductase</fullName>
        <ecNumber evidence="4">1.20.4.1</ecNumber>
    </recommendedName>
</protein>
<keyword evidence="2 4" id="KW-0560">Oxidoreductase</keyword>
<proteinExistence type="inferred from homology"/>
<accession>A0A327JNS2</accession>
<organism evidence="5 6">
    <name type="scientific">Rhodobium orientis</name>
    <dbReference type="NCBI Taxonomy" id="34017"/>
    <lineage>
        <taxon>Bacteria</taxon>
        <taxon>Pseudomonadati</taxon>
        <taxon>Pseudomonadota</taxon>
        <taxon>Alphaproteobacteria</taxon>
        <taxon>Hyphomicrobiales</taxon>
        <taxon>Rhodobiaceae</taxon>
        <taxon>Rhodobium</taxon>
    </lineage>
</organism>
<gene>
    <name evidence="5" type="primary">arsC</name>
    <name evidence="5" type="ORF">CH339_10580</name>
</gene>
<comment type="catalytic activity">
    <reaction evidence="4">
        <text>[glutaredoxin]-dithiol + arsenate + glutathione + H(+) = glutathionyl-S-S-[glutaredoxin] + arsenite + H2O</text>
        <dbReference type="Rhea" id="RHEA:22016"/>
        <dbReference type="Rhea" id="RHEA-COMP:10729"/>
        <dbReference type="Rhea" id="RHEA-COMP:17668"/>
        <dbReference type="ChEBI" id="CHEBI:15377"/>
        <dbReference type="ChEBI" id="CHEBI:15378"/>
        <dbReference type="ChEBI" id="CHEBI:29242"/>
        <dbReference type="ChEBI" id="CHEBI:29950"/>
        <dbReference type="ChEBI" id="CHEBI:48597"/>
        <dbReference type="ChEBI" id="CHEBI:57925"/>
        <dbReference type="ChEBI" id="CHEBI:146199"/>
        <dbReference type="EC" id="1.20.4.1"/>
    </reaction>
</comment>
<dbReference type="EC" id="1.20.4.1" evidence="4"/>
<evidence type="ECO:0000256" key="4">
    <source>
        <dbReference type="RuleBase" id="RU362029"/>
    </source>
</evidence>
<dbReference type="EMBL" id="NPEV01000019">
    <property type="protein sequence ID" value="RAI27375.1"/>
    <property type="molecule type" value="Genomic_DNA"/>
</dbReference>
<dbReference type="PROSITE" id="PS51353">
    <property type="entry name" value="ARSC"/>
    <property type="match status" value="1"/>
</dbReference>
<evidence type="ECO:0000256" key="3">
    <source>
        <dbReference type="PROSITE-ProRule" id="PRU01282"/>
    </source>
</evidence>
<reference evidence="5 6" key="1">
    <citation type="submission" date="2017-07" db="EMBL/GenBank/DDBJ databases">
        <title>Draft Genome Sequences of Select Purple Nonsulfur Bacteria.</title>
        <authorList>
            <person name="Lasarre B."/>
            <person name="Mckinlay J.B."/>
        </authorList>
    </citation>
    <scope>NUCLEOTIDE SEQUENCE [LARGE SCALE GENOMIC DNA]</scope>
    <source>
        <strain evidence="5 6">DSM 11290</strain>
    </source>
</reference>
<evidence type="ECO:0000313" key="6">
    <source>
        <dbReference type="Proteomes" id="UP000249299"/>
    </source>
</evidence>
<dbReference type="Proteomes" id="UP000249299">
    <property type="component" value="Unassembled WGS sequence"/>
</dbReference>
<dbReference type="RefSeq" id="WP_111434330.1">
    <property type="nucleotide sequence ID" value="NZ_JACIGG010000021.1"/>
</dbReference>
<dbReference type="NCBIfam" id="TIGR00014">
    <property type="entry name" value="arsC"/>
    <property type="match status" value="1"/>
</dbReference>
<dbReference type="PANTHER" id="PTHR30041">
    <property type="entry name" value="ARSENATE REDUCTASE"/>
    <property type="match status" value="1"/>
</dbReference>
<comment type="similarity">
    <text evidence="1 3 4">Belongs to the ArsC family.</text>
</comment>
<dbReference type="InterPro" id="IPR036249">
    <property type="entry name" value="Thioredoxin-like_sf"/>
</dbReference>
<name>A0A327JNS2_9HYPH</name>
<dbReference type="OrthoDB" id="9790554at2"/>
<dbReference type="GO" id="GO:0008794">
    <property type="term" value="F:arsenate reductase (glutaredoxin) activity"/>
    <property type="evidence" value="ECO:0007669"/>
    <property type="project" value="UniProtKB-UniRule"/>
</dbReference>
<dbReference type="InterPro" id="IPR006660">
    <property type="entry name" value="Arsenate_reductase-like"/>
</dbReference>
<keyword evidence="6" id="KW-1185">Reference proteome</keyword>